<gene>
    <name evidence="1" type="ORF">IV433_07210</name>
</gene>
<dbReference type="RefSeq" id="WP_195813836.1">
    <property type="nucleotide sequence ID" value="NZ_JADOBI010000003.1"/>
</dbReference>
<sequence>MMFNLLIRVVVGTLFVCSMSMANAGMYVYPMELTLGQKGAAQLKLISKSDEVQFVRVTLKQIINPGTPEEKEIDADISDAAGVAVVPTKIALASGSERVVRVISMLPPEKETTWRAYFEAVDERIFNETPGDDAIKKSTGNVGVNIIWGALIHVVPQTTRVALQYQENSGQMINTGTVRLPLREIGICSATGYCRWQKNIMTVYPGMKKAAAGVTFHAGETYRAKYLDGINDHLQEIALEKLKN</sequence>
<protein>
    <submittedName>
        <fullName evidence="1">Fimbrial protein</fullName>
    </submittedName>
</protein>
<proteinExistence type="predicted"/>
<dbReference type="Gene3D" id="2.60.40.10">
    <property type="entry name" value="Immunoglobulins"/>
    <property type="match status" value="1"/>
</dbReference>
<reference evidence="1 2" key="1">
    <citation type="submission" date="2020-11" db="EMBL/GenBank/DDBJ databases">
        <title>Taxonomic investigation of Rahnella strains.</title>
        <authorList>
            <person name="Lee S.D."/>
        </authorList>
    </citation>
    <scope>NUCLEOTIDE SEQUENCE [LARGE SCALE GENOMIC DNA]</scope>
    <source>
        <strain evidence="1 2">SAP-17</strain>
    </source>
</reference>
<keyword evidence="2" id="KW-1185">Reference proteome</keyword>
<dbReference type="EMBL" id="JADOBI010000003">
    <property type="protein sequence ID" value="MBF7979199.1"/>
    <property type="molecule type" value="Genomic_DNA"/>
</dbReference>
<accession>A0ABS0E7F9</accession>
<evidence type="ECO:0000313" key="2">
    <source>
        <dbReference type="Proteomes" id="UP000636811"/>
    </source>
</evidence>
<organism evidence="1 2">
    <name type="scientific">Rahnella laticis</name>
    <dbReference type="NCBI Taxonomy" id="2787622"/>
    <lineage>
        <taxon>Bacteria</taxon>
        <taxon>Pseudomonadati</taxon>
        <taxon>Pseudomonadota</taxon>
        <taxon>Gammaproteobacteria</taxon>
        <taxon>Enterobacterales</taxon>
        <taxon>Yersiniaceae</taxon>
        <taxon>Rahnella</taxon>
    </lineage>
</organism>
<comment type="caution">
    <text evidence="1">The sequence shown here is derived from an EMBL/GenBank/DDBJ whole genome shotgun (WGS) entry which is preliminary data.</text>
</comment>
<name>A0ABS0E7F9_9GAMM</name>
<dbReference type="Proteomes" id="UP000636811">
    <property type="component" value="Unassembled WGS sequence"/>
</dbReference>
<evidence type="ECO:0000313" key="1">
    <source>
        <dbReference type="EMBL" id="MBF7979199.1"/>
    </source>
</evidence>
<dbReference type="InterPro" id="IPR013783">
    <property type="entry name" value="Ig-like_fold"/>
</dbReference>